<proteinExistence type="predicted"/>
<organism evidence="1 2">
    <name type="scientific">Myodes glareolus</name>
    <name type="common">Bank vole</name>
    <name type="synonym">Clethrionomys glareolus</name>
    <dbReference type="NCBI Taxonomy" id="447135"/>
    <lineage>
        <taxon>Eukaryota</taxon>
        <taxon>Metazoa</taxon>
        <taxon>Chordata</taxon>
        <taxon>Craniata</taxon>
        <taxon>Vertebrata</taxon>
        <taxon>Euteleostomi</taxon>
        <taxon>Mammalia</taxon>
        <taxon>Eutheria</taxon>
        <taxon>Euarchontoglires</taxon>
        <taxon>Glires</taxon>
        <taxon>Rodentia</taxon>
        <taxon>Myomorpha</taxon>
        <taxon>Muroidea</taxon>
        <taxon>Cricetidae</taxon>
        <taxon>Arvicolinae</taxon>
        <taxon>Myodes</taxon>
    </lineage>
</organism>
<dbReference type="AlphaFoldDB" id="A0AAW0I1A9"/>
<dbReference type="Proteomes" id="UP001488838">
    <property type="component" value="Unassembled WGS sequence"/>
</dbReference>
<reference evidence="1 2" key="1">
    <citation type="journal article" date="2023" name="bioRxiv">
        <title>Conserved and derived expression patterns and positive selection on dental genes reveal complex evolutionary context of ever-growing rodent molars.</title>
        <authorList>
            <person name="Calamari Z.T."/>
            <person name="Song A."/>
            <person name="Cohen E."/>
            <person name="Akter M."/>
            <person name="Roy R.D."/>
            <person name="Hallikas O."/>
            <person name="Christensen M.M."/>
            <person name="Li P."/>
            <person name="Marangoni P."/>
            <person name="Jernvall J."/>
            <person name="Klein O.D."/>
        </authorList>
    </citation>
    <scope>NUCLEOTIDE SEQUENCE [LARGE SCALE GENOMIC DNA]</scope>
    <source>
        <strain evidence="1">V071</strain>
    </source>
</reference>
<protein>
    <submittedName>
        <fullName evidence="1">Uncharacterized protein</fullName>
    </submittedName>
</protein>
<gene>
    <name evidence="1" type="ORF">U0070_026516</name>
</gene>
<dbReference type="EMBL" id="JBBHLL010000249">
    <property type="protein sequence ID" value="KAK7808079.1"/>
    <property type="molecule type" value="Genomic_DNA"/>
</dbReference>
<evidence type="ECO:0000313" key="1">
    <source>
        <dbReference type="EMBL" id="KAK7808079.1"/>
    </source>
</evidence>
<accession>A0AAW0I1A9</accession>
<keyword evidence="2" id="KW-1185">Reference proteome</keyword>
<sequence length="113" mass="12837">MLDCADRPVLQAIFLNSNCFEHLIRLLQNCKLFLNAHSMVADKNEKDLANQLLTEISEDQVFQGRLDCLAVSTIQALTAVMKNSPAAKVRNGFLSFKICLLYYFLLCEFQSDM</sequence>
<evidence type="ECO:0000313" key="2">
    <source>
        <dbReference type="Proteomes" id="UP001488838"/>
    </source>
</evidence>
<name>A0AAW0I1A9_MYOGA</name>
<comment type="caution">
    <text evidence="1">The sequence shown here is derived from an EMBL/GenBank/DDBJ whole genome shotgun (WGS) entry which is preliminary data.</text>
</comment>